<keyword evidence="2" id="KW-0067">ATP-binding</keyword>
<dbReference type="PANTHER" id="PTHR32071">
    <property type="entry name" value="TRANSCRIPTIONAL REGULATORY PROTEIN"/>
    <property type="match status" value="1"/>
</dbReference>
<organism evidence="5 6">
    <name type="scientific">Paenactinomyces guangxiensis</name>
    <dbReference type="NCBI Taxonomy" id="1490290"/>
    <lineage>
        <taxon>Bacteria</taxon>
        <taxon>Bacillati</taxon>
        <taxon>Bacillota</taxon>
        <taxon>Bacilli</taxon>
        <taxon>Bacillales</taxon>
        <taxon>Thermoactinomycetaceae</taxon>
        <taxon>Paenactinomyces</taxon>
    </lineage>
</organism>
<evidence type="ECO:0000256" key="1">
    <source>
        <dbReference type="ARBA" id="ARBA00022741"/>
    </source>
</evidence>
<evidence type="ECO:0000259" key="4">
    <source>
        <dbReference type="PROSITE" id="PS50045"/>
    </source>
</evidence>
<dbReference type="InterPro" id="IPR025662">
    <property type="entry name" value="Sigma_54_int_dom_ATP-bd_1"/>
</dbReference>
<feature type="domain" description="Sigma-54 factor interaction" evidence="4">
    <location>
        <begin position="94"/>
        <end position="328"/>
    </location>
</feature>
<comment type="caution">
    <text evidence="5">The sequence shown here is derived from an EMBL/GenBank/DDBJ whole genome shotgun (WGS) entry which is preliminary data.</text>
</comment>
<dbReference type="PROSITE" id="PS00676">
    <property type="entry name" value="SIGMA54_INTERACT_2"/>
    <property type="match status" value="1"/>
</dbReference>
<dbReference type="EMBL" id="JACEIQ010000004">
    <property type="protein sequence ID" value="MBA4493855.1"/>
    <property type="molecule type" value="Genomic_DNA"/>
</dbReference>
<dbReference type="RefSeq" id="WP_181751098.1">
    <property type="nucleotide sequence ID" value="NZ_JACEIQ010000004.1"/>
</dbReference>
<dbReference type="InterPro" id="IPR003593">
    <property type="entry name" value="AAA+_ATPase"/>
</dbReference>
<evidence type="ECO:0000256" key="2">
    <source>
        <dbReference type="ARBA" id="ARBA00022840"/>
    </source>
</evidence>
<proteinExistence type="predicted"/>
<dbReference type="SUPFAM" id="SSF52540">
    <property type="entry name" value="P-loop containing nucleoside triphosphate hydrolases"/>
    <property type="match status" value="1"/>
</dbReference>
<dbReference type="Pfam" id="PF00158">
    <property type="entry name" value="Sigma54_activat"/>
    <property type="match status" value="1"/>
</dbReference>
<dbReference type="Gene3D" id="1.10.8.60">
    <property type="match status" value="1"/>
</dbReference>
<keyword evidence="1" id="KW-0547">Nucleotide-binding</keyword>
<name>A0A7W1WPU5_9BACL</name>
<dbReference type="PROSITE" id="PS50045">
    <property type="entry name" value="SIGMA54_INTERACT_4"/>
    <property type="match status" value="1"/>
</dbReference>
<dbReference type="Gene3D" id="3.40.50.300">
    <property type="entry name" value="P-loop containing nucleotide triphosphate hydrolases"/>
    <property type="match status" value="1"/>
</dbReference>
<sequence>MKKIQRVEQILIQLHRKYEQGVPAQAVAQELMLDRSTASRYLNQLVKENKAQKKIGRPVRYIPVPPVPQMDKPSPVSSAKTPLHSGEPEFVSFAAGVGKSLQPVLHEAMAALLYPPYGLPILLTGETGVGKSYLAHTLYQIAVRDRRLPSSSPFISFNCAEYAQNPELLMAQLFGVEKGAFTGALTDKAGLVERANEGILFLDEIHRLPPAGQEMLFYLIDQGSYRRLGETGTHRKGNIHLIGATTESPEKVLLPALYRRFSVRLTLPPLRDRPREEREDLLQFFLEQEAGKMGVPLQMSPECYTAFLQYECPGNIGQLRSDIQIACARAFLRHLYRPGQEVMVQFADLPRSLREYRPVTTAIRPLVSTEGLPGTTETEELENIYQQCTKHREQLLKQNASSMQIDQELQAIINQYIHSLLDSADRSRQNGHQEGSPIWSKLFEALRKSIQEIGKPLSYRQLAALSLHIQEFLNKSPSSLQTDPLPSLPEPPAFYHQAAQKIANDLRTELGIDLPAREIKIISLFLSAEEKRENQLKQRLIATVCLTGEGAAVSLEYWLKENLPPTDQDVVVQSVQIDPVNRHSLTLEHLKEEYNLIAVVGTVPPAMDDIFYIPAWELYQPQGFQRLTERLDTTRPRKTNKEEAVLSRENIPEWVQQGLLKTVVHFNPWRFMQIVSSEMETFREVFDWDAELEAGCWMHLGVYTDRLLQNRLASGETEEAVSEPNSDPAHLSTAQIFVWEQLLKRLEETFCIQYPPATAREMARFSATVVKAPV</sequence>
<dbReference type="GO" id="GO:0005524">
    <property type="term" value="F:ATP binding"/>
    <property type="evidence" value="ECO:0007669"/>
    <property type="project" value="UniProtKB-KW"/>
</dbReference>
<dbReference type="Proteomes" id="UP000535491">
    <property type="component" value="Unassembled WGS sequence"/>
</dbReference>
<accession>A0A7W1WPU5</accession>
<dbReference type="InterPro" id="IPR036390">
    <property type="entry name" value="WH_DNA-bd_sf"/>
</dbReference>
<dbReference type="PROSITE" id="PS00675">
    <property type="entry name" value="SIGMA54_INTERACT_1"/>
    <property type="match status" value="1"/>
</dbReference>
<evidence type="ECO:0000313" key="5">
    <source>
        <dbReference type="EMBL" id="MBA4493855.1"/>
    </source>
</evidence>
<dbReference type="InterPro" id="IPR002078">
    <property type="entry name" value="Sigma_54_int"/>
</dbReference>
<dbReference type="PANTHER" id="PTHR32071:SF38">
    <property type="entry name" value="PSP OPERON TRANSCRIPTIONAL ACTIVATOR"/>
    <property type="match status" value="1"/>
</dbReference>
<protein>
    <submittedName>
        <fullName evidence="5">Sigma 54-interacting transcriptional regulator</fullName>
    </submittedName>
</protein>
<dbReference type="GO" id="GO:0006355">
    <property type="term" value="P:regulation of DNA-templated transcription"/>
    <property type="evidence" value="ECO:0007669"/>
    <property type="project" value="InterPro"/>
</dbReference>
<dbReference type="GO" id="GO:0003677">
    <property type="term" value="F:DNA binding"/>
    <property type="evidence" value="ECO:0007669"/>
    <property type="project" value="UniProtKB-KW"/>
</dbReference>
<dbReference type="InterPro" id="IPR027417">
    <property type="entry name" value="P-loop_NTPase"/>
</dbReference>
<dbReference type="CDD" id="cd00009">
    <property type="entry name" value="AAA"/>
    <property type="match status" value="1"/>
</dbReference>
<keyword evidence="3" id="KW-0238">DNA-binding</keyword>
<dbReference type="InterPro" id="IPR025943">
    <property type="entry name" value="Sigma_54_int_dom_ATP-bd_2"/>
</dbReference>
<reference evidence="5 6" key="1">
    <citation type="submission" date="2020-07" db="EMBL/GenBank/DDBJ databases">
        <authorList>
            <person name="Feng H."/>
        </authorList>
    </citation>
    <scope>NUCLEOTIDE SEQUENCE [LARGE SCALE GENOMIC DNA]</scope>
    <source>
        <strain evidence="6">s-10</strain>
    </source>
</reference>
<dbReference type="SMART" id="SM00382">
    <property type="entry name" value="AAA"/>
    <property type="match status" value="1"/>
</dbReference>
<keyword evidence="6" id="KW-1185">Reference proteome</keyword>
<evidence type="ECO:0000256" key="3">
    <source>
        <dbReference type="ARBA" id="ARBA00023125"/>
    </source>
</evidence>
<dbReference type="SUPFAM" id="SSF46785">
    <property type="entry name" value="Winged helix' DNA-binding domain"/>
    <property type="match status" value="1"/>
</dbReference>
<evidence type="ECO:0000313" key="6">
    <source>
        <dbReference type="Proteomes" id="UP000535491"/>
    </source>
</evidence>
<dbReference type="AlphaFoldDB" id="A0A7W1WPU5"/>
<gene>
    <name evidence="5" type="ORF">H1191_05990</name>
</gene>